<name>A0AAE8YRG1_9CAUD</name>
<reference evidence="1 2" key="1">
    <citation type="submission" date="2021-10" db="EMBL/GenBank/DDBJ databases">
        <authorList>
            <person name="Lavering E.D."/>
            <person name="James R."/>
            <person name="Fairhom J.D."/>
            <person name="Ogilvie B.H."/>
            <person name="Thurgood T.L."/>
            <person name="Robison R.A."/>
            <person name="Grose J.H."/>
        </authorList>
    </citation>
    <scope>NUCLEOTIDE SEQUENCE [LARGE SCALE GENOMIC DNA]</scope>
</reference>
<evidence type="ECO:0000313" key="2">
    <source>
        <dbReference type="Proteomes" id="UP000827751"/>
    </source>
</evidence>
<accession>A0AAE8YRG1</accession>
<dbReference type="Proteomes" id="UP000827751">
    <property type="component" value="Segment"/>
</dbReference>
<protein>
    <submittedName>
        <fullName evidence="1">Uncharacterized protein</fullName>
    </submittedName>
</protein>
<gene>
    <name evidence="1" type="ORF">CHEWBECCA_255</name>
</gene>
<proteinExistence type="predicted"/>
<sequence>MEMNKMKMFLIDTTRNSALIHRMDVTEGKYECPLRLDFDSITNFVTDLMKIMLIDRPEKVIVDTYGTGIAVLDTLKQRIGMFEFIKMDDKGNMKYYTYEELVEKQNG</sequence>
<evidence type="ECO:0000313" key="1">
    <source>
        <dbReference type="EMBL" id="UGO46318.1"/>
    </source>
</evidence>
<keyword evidence="2" id="KW-1185">Reference proteome</keyword>
<organism evidence="1 2">
    <name type="scientific">Bacillus phage vB_BanS_Chewbecca</name>
    <dbReference type="NCBI Taxonomy" id="2894786"/>
    <lineage>
        <taxon>Viruses</taxon>
        <taxon>Duplodnaviria</taxon>
        <taxon>Heunggongvirae</taxon>
        <taxon>Uroviricota</taxon>
        <taxon>Caudoviricetes</taxon>
        <taxon>Joanripponvirinae</taxon>
        <taxon>Tsamsavirus</taxon>
        <taxon>Tsamsavirus chewbecca</taxon>
    </lineage>
</organism>
<dbReference type="EMBL" id="OK499972">
    <property type="protein sequence ID" value="UGO46318.1"/>
    <property type="molecule type" value="Genomic_DNA"/>
</dbReference>